<comment type="caution">
    <text evidence="8">The sequence shown here is derived from an EMBL/GenBank/DDBJ whole genome shotgun (WGS) entry which is preliminary data.</text>
</comment>
<feature type="domain" description="HTTM-like" evidence="7">
    <location>
        <begin position="18"/>
        <end position="357"/>
    </location>
</feature>
<evidence type="ECO:0000313" key="8">
    <source>
        <dbReference type="EMBL" id="MDI5970603.1"/>
    </source>
</evidence>
<dbReference type="PANTHER" id="PTHR39535:SF2">
    <property type="entry name" value="HTTM DOMAIN-CONTAINING PROTEIN"/>
    <property type="match status" value="1"/>
</dbReference>
<dbReference type="AlphaFoldDB" id="A0AA90K931"/>
<keyword evidence="3 6" id="KW-1133">Transmembrane helix</keyword>
<dbReference type="GO" id="GO:0012505">
    <property type="term" value="C:endomembrane system"/>
    <property type="evidence" value="ECO:0007669"/>
    <property type="project" value="UniProtKB-SubCell"/>
</dbReference>
<feature type="transmembrane region" description="Helical" evidence="6">
    <location>
        <begin position="133"/>
        <end position="152"/>
    </location>
</feature>
<feature type="transmembrane region" description="Helical" evidence="6">
    <location>
        <begin position="231"/>
        <end position="250"/>
    </location>
</feature>
<comment type="subcellular location">
    <subcellularLocation>
        <location evidence="1">Endomembrane system</location>
        <topology evidence="1">Multi-pass membrane protein</topology>
    </subcellularLocation>
</comment>
<gene>
    <name evidence="8" type="ORF">POF50_014845</name>
</gene>
<feature type="transmembrane region" description="Helical" evidence="6">
    <location>
        <begin position="199"/>
        <end position="219"/>
    </location>
</feature>
<organism evidence="8">
    <name type="scientific">Streptantibioticus silvisoli</name>
    <dbReference type="NCBI Taxonomy" id="2705255"/>
    <lineage>
        <taxon>Bacteria</taxon>
        <taxon>Bacillati</taxon>
        <taxon>Actinomycetota</taxon>
        <taxon>Actinomycetes</taxon>
        <taxon>Kitasatosporales</taxon>
        <taxon>Streptomycetaceae</taxon>
        <taxon>Streptantibioticus</taxon>
    </lineage>
</organism>
<evidence type="ECO:0000256" key="5">
    <source>
        <dbReference type="SAM" id="MobiDB-lite"/>
    </source>
</evidence>
<accession>A0AA90K931</accession>
<name>A0AA90K931_9ACTN</name>
<dbReference type="InterPro" id="IPR011020">
    <property type="entry name" value="HTTM-like"/>
</dbReference>
<sequence length="394" mass="43014">MPGALDRFIARGLAKVTGTTVAPYQTAVIRIGFALTELLFLLREWPHRDELYGPGSPWSWSMAKALIGTNHAFSVLMWSDSRLWFEIVYTGAILSALSLLLGWRTRTSALFFMIGVLSLQNRSVFEGDGGDNVLHIMAIYLVFARCGQVWSLDSRRARRRAAEGRPGATDRTGLVLWAAGAVCLVAVTATGLLSGFWAVAFWVALAAQALWWLLGRYAAGEPRTVADMVANLMHAGAMLVIVVEVCFIYADAGWFKIQGSHWQDGTALYYPLHINDFTPWPAFSHLLAASGLVVMVITYGTVIVQVAFPFTLLNRKAKNVLLVLMMCEHAGIAVTLGLPFFSLAMISADAVFLPTSFLLWFASRATGLLSGSGRRGRVPAQRREPEAAASTLLG</sequence>
<feature type="transmembrane region" description="Helical" evidence="6">
    <location>
        <begin position="352"/>
        <end position="373"/>
    </location>
</feature>
<evidence type="ECO:0000259" key="7">
    <source>
        <dbReference type="SMART" id="SM00752"/>
    </source>
</evidence>
<evidence type="ECO:0000256" key="6">
    <source>
        <dbReference type="SAM" id="Phobius"/>
    </source>
</evidence>
<dbReference type="SMART" id="SM00752">
    <property type="entry name" value="HTTM"/>
    <property type="match status" value="1"/>
</dbReference>
<evidence type="ECO:0000256" key="3">
    <source>
        <dbReference type="ARBA" id="ARBA00022989"/>
    </source>
</evidence>
<feature type="transmembrane region" description="Helical" evidence="6">
    <location>
        <begin position="286"/>
        <end position="308"/>
    </location>
</feature>
<proteinExistence type="predicted"/>
<evidence type="ECO:0000256" key="1">
    <source>
        <dbReference type="ARBA" id="ARBA00004127"/>
    </source>
</evidence>
<evidence type="ECO:0000256" key="4">
    <source>
        <dbReference type="ARBA" id="ARBA00023136"/>
    </source>
</evidence>
<keyword evidence="2 6" id="KW-0812">Transmembrane</keyword>
<dbReference type="InterPro" id="IPR052964">
    <property type="entry name" value="Sporulation_signal_mat"/>
</dbReference>
<evidence type="ECO:0000256" key="2">
    <source>
        <dbReference type="ARBA" id="ARBA00022692"/>
    </source>
</evidence>
<dbReference type="EMBL" id="JABXJJ020000016">
    <property type="protein sequence ID" value="MDI5970603.1"/>
    <property type="molecule type" value="Genomic_DNA"/>
</dbReference>
<dbReference type="PANTHER" id="PTHR39535">
    <property type="entry name" value="SPORULATION-DELAYING PROTEIN SDPB"/>
    <property type="match status" value="1"/>
</dbReference>
<protein>
    <submittedName>
        <fullName evidence="8">HTTM domain-containing protein</fullName>
    </submittedName>
</protein>
<feature type="transmembrane region" description="Helical" evidence="6">
    <location>
        <begin position="173"/>
        <end position="193"/>
    </location>
</feature>
<keyword evidence="4 6" id="KW-0472">Membrane</keyword>
<reference evidence="8" key="1">
    <citation type="submission" date="2023-05" db="EMBL/GenBank/DDBJ databases">
        <title>Streptantibioticus silvisoli sp. nov., acidotolerant actinomycetes 1 from pine litter.</title>
        <authorList>
            <person name="Swiecimska M."/>
            <person name="Golinska P."/>
            <person name="Sangal V."/>
            <person name="Wachnowicz B."/>
            <person name="Goodfellow M."/>
        </authorList>
    </citation>
    <scope>NUCLEOTIDE SEQUENCE</scope>
    <source>
        <strain evidence="8">SL13</strain>
    </source>
</reference>
<feature type="transmembrane region" description="Helical" evidence="6">
    <location>
        <begin position="83"/>
        <end position="103"/>
    </location>
</feature>
<feature type="region of interest" description="Disordered" evidence="5">
    <location>
        <begin position="371"/>
        <end position="394"/>
    </location>
</feature>
<feature type="transmembrane region" description="Helical" evidence="6">
    <location>
        <begin position="320"/>
        <end position="346"/>
    </location>
</feature>